<reference evidence="2 3" key="1">
    <citation type="journal article" date="2012" name="J. Bacteriol.">
        <title>Genome sequence of the pathogenic Herbaspirillum seropedicae strain Os34, isolated from rice roots.</title>
        <authorList>
            <person name="Ye W."/>
            <person name="Ye S."/>
            <person name="Liu J."/>
            <person name="Chang S."/>
            <person name="Chen M."/>
            <person name="Zhu B."/>
            <person name="Guo L."/>
            <person name="An Q."/>
        </authorList>
    </citation>
    <scope>NUCLEOTIDE SEQUENCE [LARGE SCALE GENOMIC DNA]</scope>
    <source>
        <strain evidence="2 3">Os34</strain>
    </source>
</reference>
<dbReference type="RefSeq" id="WP_017455561.1">
    <property type="nucleotide sequence ID" value="NZ_CP008956.1"/>
</dbReference>
<organism evidence="2 3">
    <name type="scientific">Herbaspirillum rubrisubalbicans Os34</name>
    <dbReference type="NCBI Taxonomy" id="1235827"/>
    <lineage>
        <taxon>Bacteria</taxon>
        <taxon>Pseudomonadati</taxon>
        <taxon>Pseudomonadota</taxon>
        <taxon>Betaproteobacteria</taxon>
        <taxon>Burkholderiales</taxon>
        <taxon>Oxalobacteraceae</taxon>
        <taxon>Herbaspirillum</taxon>
    </lineage>
</organism>
<dbReference type="InterPro" id="IPR002818">
    <property type="entry name" value="DJ-1/PfpI"/>
</dbReference>
<dbReference type="InterPro" id="IPR029062">
    <property type="entry name" value="Class_I_gatase-like"/>
</dbReference>
<name>A0A6M3ZW31_9BURK</name>
<protein>
    <submittedName>
        <fullName evidence="2">Transcriptional regulator</fullName>
    </submittedName>
</protein>
<feature type="domain" description="DJ-1/PfpI" evidence="1">
    <location>
        <begin position="50"/>
        <end position="212"/>
    </location>
</feature>
<dbReference type="PANTHER" id="PTHR43130">
    <property type="entry name" value="ARAC-FAMILY TRANSCRIPTIONAL REGULATOR"/>
    <property type="match status" value="1"/>
</dbReference>
<evidence type="ECO:0000313" key="2">
    <source>
        <dbReference type="EMBL" id="QJQ02453.1"/>
    </source>
</evidence>
<dbReference type="EMBL" id="CP008956">
    <property type="protein sequence ID" value="QJQ02453.1"/>
    <property type="molecule type" value="Genomic_DNA"/>
</dbReference>
<dbReference type="InterPro" id="IPR052158">
    <property type="entry name" value="INH-QAR"/>
</dbReference>
<dbReference type="PANTHER" id="PTHR43130:SF2">
    <property type="entry name" value="DJ-1_PFPI DOMAIN-CONTAINING PROTEIN"/>
    <property type="match status" value="1"/>
</dbReference>
<dbReference type="Proteomes" id="UP000501648">
    <property type="component" value="Chromosome"/>
</dbReference>
<dbReference type="Pfam" id="PF01965">
    <property type="entry name" value="DJ-1_PfpI"/>
    <property type="match status" value="1"/>
</dbReference>
<gene>
    <name evidence="2" type="ORF">C798_20120</name>
</gene>
<dbReference type="SUPFAM" id="SSF52317">
    <property type="entry name" value="Class I glutamine amidotransferase-like"/>
    <property type="match status" value="1"/>
</dbReference>
<proteinExistence type="predicted"/>
<dbReference type="GO" id="GO:0006355">
    <property type="term" value="P:regulation of DNA-templated transcription"/>
    <property type="evidence" value="ECO:0007669"/>
    <property type="project" value="TreeGrafter"/>
</dbReference>
<dbReference type="Gene3D" id="3.40.50.880">
    <property type="match status" value="1"/>
</dbReference>
<sequence length="369" mass="40835">MYRREFLTRVTAKLVATAIVVASANSHAVKSKVDHIPPRPIKRKRPLIAIVADNNGTETTDLMIPHAILRRAEVAEVVIVSPSGGAITLMPALSIQAQQTLDEFDATHPDGADYVIVPALHVDDNPQIITWLKKQFSKNSFIAGICEGAKILGKAGLLDGRDATTHWYAIDDLRSTYPTMRWIRDRRYVVDRDIMTTTGVTASIPASLAIVEMIAGLESAQNLAIRLGISDFGRQHDSNRFHLNARHIWRVIANRATFYQHEEMTIFVEPDLDGIALALTADPWSRTYRSQAILTAKESSVLTTDGLLLHTQPVTKETRANAPGLRITLADDIPPAKHLERSLTAISRRYGRGTADLVALQLEYPWATT</sequence>
<evidence type="ECO:0000313" key="3">
    <source>
        <dbReference type="Proteomes" id="UP000501648"/>
    </source>
</evidence>
<evidence type="ECO:0000259" key="1">
    <source>
        <dbReference type="Pfam" id="PF01965"/>
    </source>
</evidence>
<accession>A0A6M3ZW31</accession>
<dbReference type="AlphaFoldDB" id="A0A6M3ZW31"/>